<dbReference type="AlphaFoldDB" id="A0AAV0IQK6"/>
<keyword evidence="3" id="KW-1185">Reference proteome</keyword>
<dbReference type="Proteomes" id="UP001154282">
    <property type="component" value="Unassembled WGS sequence"/>
</dbReference>
<feature type="compositionally biased region" description="Gly residues" evidence="1">
    <location>
        <begin position="1"/>
        <end position="20"/>
    </location>
</feature>
<name>A0AAV0IQK6_9ROSI</name>
<feature type="compositionally biased region" description="Basic and acidic residues" evidence="1">
    <location>
        <begin position="60"/>
        <end position="70"/>
    </location>
</feature>
<sequence length="157" mass="16546">MEGPAGGFRPGAEGTRGGRPGQVYSAGGDAGLSRPGIPRPGGSELEERRLQLRHLAAGDNQREERNRRELQPAFRRRLGGPADQAMRVRVDLRRANRGPERRSRDSEPGRTGGEMRAVDGGEAPRDGVGGGGAEGDQEESGIAGDLETVEAARGARG</sequence>
<evidence type="ECO:0000313" key="3">
    <source>
        <dbReference type="Proteomes" id="UP001154282"/>
    </source>
</evidence>
<reference evidence="2" key="1">
    <citation type="submission" date="2022-08" db="EMBL/GenBank/DDBJ databases">
        <authorList>
            <person name="Gutierrez-Valencia J."/>
        </authorList>
    </citation>
    <scope>NUCLEOTIDE SEQUENCE</scope>
</reference>
<accession>A0AAV0IQK6</accession>
<dbReference type="EMBL" id="CAMGYJ010000004">
    <property type="protein sequence ID" value="CAI0399902.1"/>
    <property type="molecule type" value="Genomic_DNA"/>
</dbReference>
<feature type="region of interest" description="Disordered" evidence="1">
    <location>
        <begin position="1"/>
        <end position="157"/>
    </location>
</feature>
<feature type="compositionally biased region" description="Basic and acidic residues" evidence="1">
    <location>
        <begin position="116"/>
        <end position="125"/>
    </location>
</feature>
<gene>
    <name evidence="2" type="ORF">LITE_LOCUS10512</name>
</gene>
<comment type="caution">
    <text evidence="2">The sequence shown here is derived from an EMBL/GenBank/DDBJ whole genome shotgun (WGS) entry which is preliminary data.</text>
</comment>
<feature type="compositionally biased region" description="Basic and acidic residues" evidence="1">
    <location>
        <begin position="86"/>
        <end position="108"/>
    </location>
</feature>
<organism evidence="2 3">
    <name type="scientific">Linum tenue</name>
    <dbReference type="NCBI Taxonomy" id="586396"/>
    <lineage>
        <taxon>Eukaryota</taxon>
        <taxon>Viridiplantae</taxon>
        <taxon>Streptophyta</taxon>
        <taxon>Embryophyta</taxon>
        <taxon>Tracheophyta</taxon>
        <taxon>Spermatophyta</taxon>
        <taxon>Magnoliopsida</taxon>
        <taxon>eudicotyledons</taxon>
        <taxon>Gunneridae</taxon>
        <taxon>Pentapetalae</taxon>
        <taxon>rosids</taxon>
        <taxon>fabids</taxon>
        <taxon>Malpighiales</taxon>
        <taxon>Linaceae</taxon>
        <taxon>Linum</taxon>
    </lineage>
</organism>
<protein>
    <submittedName>
        <fullName evidence="2">Uncharacterized protein</fullName>
    </submittedName>
</protein>
<evidence type="ECO:0000313" key="2">
    <source>
        <dbReference type="EMBL" id="CAI0399902.1"/>
    </source>
</evidence>
<proteinExistence type="predicted"/>
<evidence type="ECO:0000256" key="1">
    <source>
        <dbReference type="SAM" id="MobiDB-lite"/>
    </source>
</evidence>